<evidence type="ECO:0000313" key="2">
    <source>
        <dbReference type="EMBL" id="MBY8886572.1"/>
    </source>
</evidence>
<organism evidence="2 3">
    <name type="scientific">Streptantibioticus parmotrematis</name>
    <dbReference type="NCBI Taxonomy" id="2873249"/>
    <lineage>
        <taxon>Bacteria</taxon>
        <taxon>Bacillati</taxon>
        <taxon>Actinomycetota</taxon>
        <taxon>Actinomycetes</taxon>
        <taxon>Kitasatosporales</taxon>
        <taxon>Streptomycetaceae</taxon>
        <taxon>Streptantibioticus</taxon>
    </lineage>
</organism>
<dbReference type="EMBL" id="JAINVZ010000011">
    <property type="protein sequence ID" value="MBY8886572.1"/>
    <property type="molecule type" value="Genomic_DNA"/>
</dbReference>
<keyword evidence="3" id="KW-1185">Reference proteome</keyword>
<evidence type="ECO:0000313" key="3">
    <source>
        <dbReference type="Proteomes" id="UP001198565"/>
    </source>
</evidence>
<protein>
    <submittedName>
        <fullName evidence="2">Uncharacterized protein</fullName>
    </submittedName>
</protein>
<dbReference type="Proteomes" id="UP001198565">
    <property type="component" value="Unassembled WGS sequence"/>
</dbReference>
<keyword evidence="1" id="KW-1133">Transmembrane helix</keyword>
<comment type="caution">
    <text evidence="2">The sequence shown here is derived from an EMBL/GenBank/DDBJ whole genome shotgun (WGS) entry which is preliminary data.</text>
</comment>
<name>A0ABS7QTP9_9ACTN</name>
<proteinExistence type="predicted"/>
<evidence type="ECO:0000256" key="1">
    <source>
        <dbReference type="SAM" id="Phobius"/>
    </source>
</evidence>
<sequence length="88" mass="9470">MMARDFDSQLLESVAVRRRRLRDALLYGPLRTRRAVDENVGKAFAGVVLAAVLCAGCVGWSFVSHRLMNQSSPSAPAVSPAPSTASPR</sequence>
<keyword evidence="1" id="KW-0472">Membrane</keyword>
<feature type="transmembrane region" description="Helical" evidence="1">
    <location>
        <begin position="43"/>
        <end position="63"/>
    </location>
</feature>
<keyword evidence="1" id="KW-0812">Transmembrane</keyword>
<accession>A0ABS7QTP9</accession>
<reference evidence="2 3" key="1">
    <citation type="submission" date="2021-08" db="EMBL/GenBank/DDBJ databases">
        <title>Streptomyces sp. PTM05 isolated from lichen.</title>
        <authorList>
            <person name="Somphong A."/>
            <person name="Phongsopitanun W."/>
            <person name="Tanasupawat S."/>
        </authorList>
    </citation>
    <scope>NUCLEOTIDE SEQUENCE [LARGE SCALE GENOMIC DNA]</scope>
    <source>
        <strain evidence="2 3">Ptm05</strain>
    </source>
</reference>
<gene>
    <name evidence="2" type="ORF">K7472_17110</name>
</gene>